<dbReference type="EMBL" id="JBHTMN010000011">
    <property type="protein sequence ID" value="MFD1383784.1"/>
    <property type="molecule type" value="Genomic_DNA"/>
</dbReference>
<dbReference type="RefSeq" id="WP_377367379.1">
    <property type="nucleotide sequence ID" value="NZ_JBHTMN010000011.1"/>
</dbReference>
<protein>
    <submittedName>
        <fullName evidence="1">DUF6942 family protein</fullName>
    </submittedName>
</protein>
<reference evidence="2" key="1">
    <citation type="journal article" date="2019" name="Int. J. Syst. Evol. Microbiol.">
        <title>The Global Catalogue of Microorganisms (GCM) 10K type strain sequencing project: providing services to taxonomists for standard genome sequencing and annotation.</title>
        <authorList>
            <consortium name="The Broad Institute Genomics Platform"/>
            <consortium name="The Broad Institute Genome Sequencing Center for Infectious Disease"/>
            <person name="Wu L."/>
            <person name="Ma J."/>
        </authorList>
    </citation>
    <scope>NUCLEOTIDE SEQUENCE [LARGE SCALE GENOMIC DNA]</scope>
    <source>
        <strain evidence="2">JCM 30774</strain>
    </source>
</reference>
<name>A0ABW4B0P8_9GAMM</name>
<dbReference type="InterPro" id="IPR054222">
    <property type="entry name" value="DUF6942"/>
</dbReference>
<accession>A0ABW4B0P8</accession>
<dbReference type="Proteomes" id="UP001597059">
    <property type="component" value="Unassembled WGS sequence"/>
</dbReference>
<evidence type="ECO:0000313" key="2">
    <source>
        <dbReference type="Proteomes" id="UP001597059"/>
    </source>
</evidence>
<comment type="caution">
    <text evidence="1">The sequence shown here is derived from an EMBL/GenBank/DDBJ whole genome shotgun (WGS) entry which is preliminary data.</text>
</comment>
<evidence type="ECO:0000313" key="1">
    <source>
        <dbReference type="EMBL" id="MFD1383784.1"/>
    </source>
</evidence>
<keyword evidence="2" id="KW-1185">Reference proteome</keyword>
<proteinExistence type="predicted"/>
<dbReference type="Pfam" id="PF22098">
    <property type="entry name" value="DUF6942"/>
    <property type="match status" value="1"/>
</dbReference>
<sequence>MKLIFLLPNKPLLPQGVMNYREMDTKDLISLNGNHWRKILTIIAKLTTFPSEDWRIVRDNKLWDRAKLVFNAQHLASELNESEAKIGAWVFIVGKTFNDDFPIPENAKVLGEAHVAKAEGNLIWSPYLDYRQFPNDLIDEIVQHLRVHTVLC</sequence>
<organism evidence="1 2">
    <name type="scientific">Rhodanobacter aciditrophus</name>
    <dbReference type="NCBI Taxonomy" id="1623218"/>
    <lineage>
        <taxon>Bacteria</taxon>
        <taxon>Pseudomonadati</taxon>
        <taxon>Pseudomonadota</taxon>
        <taxon>Gammaproteobacteria</taxon>
        <taxon>Lysobacterales</taxon>
        <taxon>Rhodanobacteraceae</taxon>
        <taxon>Rhodanobacter</taxon>
    </lineage>
</organism>
<gene>
    <name evidence="1" type="ORF">ACFQ45_10415</name>
</gene>